<name>A0A212K8I6_9DELT</name>
<dbReference type="EMBL" id="FLUQ01000003">
    <property type="protein sequence ID" value="SBW07952.1"/>
    <property type="molecule type" value="Genomic_DNA"/>
</dbReference>
<gene>
    <name evidence="1" type="ORF">KL86DPRO_30146</name>
</gene>
<evidence type="ECO:0000313" key="1">
    <source>
        <dbReference type="EMBL" id="SBW07952.1"/>
    </source>
</evidence>
<organism evidence="1">
    <name type="scientific">uncultured delta proteobacterium</name>
    <dbReference type="NCBI Taxonomy" id="34034"/>
    <lineage>
        <taxon>Bacteria</taxon>
        <taxon>Deltaproteobacteria</taxon>
        <taxon>environmental samples</taxon>
    </lineage>
</organism>
<dbReference type="AlphaFoldDB" id="A0A212K8I6"/>
<sequence length="63" mass="7199">MTRIKFIKCERETVAQNRAFWAKVLVKIQGGFLAFETTYAYNRWKADPSALSITPTGDAVFIK</sequence>
<accession>A0A212K8I6</accession>
<reference evidence="1" key="1">
    <citation type="submission" date="2016-04" db="EMBL/GenBank/DDBJ databases">
        <authorList>
            <person name="Evans L.H."/>
            <person name="Alamgir A."/>
            <person name="Owens N."/>
            <person name="Weber N.D."/>
            <person name="Virtaneva K."/>
            <person name="Barbian K."/>
            <person name="Babar A."/>
            <person name="Rosenke K."/>
        </authorList>
    </citation>
    <scope>NUCLEOTIDE SEQUENCE</scope>
    <source>
        <strain evidence="1">86</strain>
    </source>
</reference>
<protein>
    <submittedName>
        <fullName evidence="1">Uncharacterized protein</fullName>
    </submittedName>
</protein>
<proteinExistence type="predicted"/>